<dbReference type="OrthoDB" id="438052at2759"/>
<name>A0A3M7IND3_HORWE</name>
<evidence type="ECO:0000313" key="1">
    <source>
        <dbReference type="EMBL" id="RMZ27027.1"/>
    </source>
</evidence>
<dbReference type="AlphaFoldDB" id="A0A3M7IND3"/>
<feature type="non-terminal residue" evidence="1">
    <location>
        <position position="96"/>
    </location>
</feature>
<reference evidence="1 2" key="1">
    <citation type="journal article" date="2018" name="BMC Genomics">
        <title>Genomic evidence for intraspecific hybridization in a clonal and extremely halotolerant yeast.</title>
        <authorList>
            <person name="Gostincar C."/>
            <person name="Stajich J.E."/>
            <person name="Zupancic J."/>
            <person name="Zalar P."/>
            <person name="Gunde-Cimerman N."/>
        </authorList>
    </citation>
    <scope>NUCLEOTIDE SEQUENCE [LARGE SCALE GENOMIC DNA]</scope>
    <source>
        <strain evidence="1 2">EXF-120</strain>
    </source>
</reference>
<sequence>MASSLRMSAPKMANMAAQSSVKVARQPMMAQKFTRAYSAAARQNTAFNTMKRSSNMMAAIRTKASPIGMQAKRAYSSEMANALVQVSQNMGMGSAA</sequence>
<dbReference type="Proteomes" id="UP000281677">
    <property type="component" value="Unassembled WGS sequence"/>
</dbReference>
<proteinExistence type="predicted"/>
<dbReference type="EMBL" id="QWIT01000267">
    <property type="protein sequence ID" value="RMZ27027.1"/>
    <property type="molecule type" value="Genomic_DNA"/>
</dbReference>
<gene>
    <name evidence="1" type="ORF">D0859_08887</name>
</gene>
<evidence type="ECO:0000313" key="2">
    <source>
        <dbReference type="Proteomes" id="UP000281677"/>
    </source>
</evidence>
<organism evidence="1 2">
    <name type="scientific">Hortaea werneckii</name>
    <name type="common">Black yeast</name>
    <name type="synonym">Cladosporium werneckii</name>
    <dbReference type="NCBI Taxonomy" id="91943"/>
    <lineage>
        <taxon>Eukaryota</taxon>
        <taxon>Fungi</taxon>
        <taxon>Dikarya</taxon>
        <taxon>Ascomycota</taxon>
        <taxon>Pezizomycotina</taxon>
        <taxon>Dothideomycetes</taxon>
        <taxon>Dothideomycetidae</taxon>
        <taxon>Mycosphaerellales</taxon>
        <taxon>Teratosphaeriaceae</taxon>
        <taxon>Hortaea</taxon>
    </lineage>
</organism>
<dbReference type="VEuPathDB" id="FungiDB:BTJ68_03300"/>
<comment type="caution">
    <text evidence="1">The sequence shown here is derived from an EMBL/GenBank/DDBJ whole genome shotgun (WGS) entry which is preliminary data.</text>
</comment>
<protein>
    <submittedName>
        <fullName evidence="1">Uncharacterized protein</fullName>
    </submittedName>
</protein>
<accession>A0A3M7IND3</accession>